<reference evidence="5 6" key="1">
    <citation type="submission" date="2016-10" db="EMBL/GenBank/DDBJ databases">
        <authorList>
            <person name="de Groot N.N."/>
        </authorList>
    </citation>
    <scope>NUCLEOTIDE SEQUENCE [LARGE SCALE GENOMIC DNA]</scope>
    <source>
        <strain evidence="5 6">DSM 20475</strain>
    </source>
</reference>
<dbReference type="InterPro" id="IPR005474">
    <property type="entry name" value="Transketolase_N"/>
</dbReference>
<dbReference type="STRING" id="2741.SAMN04489866_10320"/>
<feature type="domain" description="Transketolase N-terminal" evidence="4">
    <location>
        <begin position="11"/>
        <end position="270"/>
    </location>
</feature>
<evidence type="ECO:0000256" key="1">
    <source>
        <dbReference type="ARBA" id="ARBA00001964"/>
    </source>
</evidence>
<organism evidence="5 6">
    <name type="scientific">Peptococcus niger</name>
    <dbReference type="NCBI Taxonomy" id="2741"/>
    <lineage>
        <taxon>Bacteria</taxon>
        <taxon>Bacillati</taxon>
        <taxon>Bacillota</taxon>
        <taxon>Clostridia</taxon>
        <taxon>Eubacteriales</taxon>
        <taxon>Peptococcaceae</taxon>
        <taxon>Peptococcus</taxon>
    </lineage>
</organism>
<dbReference type="PANTHER" id="PTHR47514">
    <property type="entry name" value="TRANSKETOLASE N-TERMINAL SECTION-RELATED"/>
    <property type="match status" value="1"/>
</dbReference>
<dbReference type="CDD" id="cd02012">
    <property type="entry name" value="TPP_TK"/>
    <property type="match status" value="1"/>
</dbReference>
<evidence type="ECO:0000313" key="5">
    <source>
        <dbReference type="EMBL" id="SDD38957.1"/>
    </source>
</evidence>
<dbReference type="SUPFAM" id="SSF52518">
    <property type="entry name" value="Thiamin diphosphate-binding fold (THDP-binding)"/>
    <property type="match status" value="1"/>
</dbReference>
<dbReference type="Pfam" id="PF00456">
    <property type="entry name" value="Transketolase_N"/>
    <property type="match status" value="1"/>
</dbReference>
<keyword evidence="6" id="KW-1185">Reference proteome</keyword>
<comment type="similarity">
    <text evidence="2">Belongs to the transketolase family.</text>
</comment>
<evidence type="ECO:0000256" key="3">
    <source>
        <dbReference type="ARBA" id="ARBA00023052"/>
    </source>
</evidence>
<proteinExistence type="inferred from homology"/>
<sequence length="277" mass="29833">MSKIRVETLQAHADAIRCDVLRMITEAGSGHPGGSLSAAECLTYLYFHAMTLDPANPQMADRDRFVLSKGHAAPVLYATLAHRGFFPVADLMGLRKLGSPLQGHPDMRKVPGVEMSTGSLGTGFSTAIGMALAARLDGSNRRTFVLLGDGELDEGQVWEAAMAAGHYKLNRLIAFVDVNGLQIDGFTKDVMNPEPVDQKFAAFGWDVQVIDGHDFKAIHEAVDQASAASGDRPHMIVMRTVKGQGVSFMENQCKWHGSAPSQDELAQALEELAEGGK</sequence>
<dbReference type="OrthoDB" id="8732661at2"/>
<accession>A0A1G6UEE0</accession>
<comment type="cofactor">
    <cofactor evidence="1">
        <name>thiamine diphosphate</name>
        <dbReference type="ChEBI" id="CHEBI:58937"/>
    </cofactor>
</comment>
<dbReference type="InterPro" id="IPR029061">
    <property type="entry name" value="THDP-binding"/>
</dbReference>
<evidence type="ECO:0000256" key="2">
    <source>
        <dbReference type="ARBA" id="ARBA00007131"/>
    </source>
</evidence>
<gene>
    <name evidence="5" type="ORF">SAMN04489866_10320</name>
</gene>
<dbReference type="AlphaFoldDB" id="A0A1G6UEE0"/>
<dbReference type="Gene3D" id="3.40.50.970">
    <property type="match status" value="1"/>
</dbReference>
<evidence type="ECO:0000313" key="6">
    <source>
        <dbReference type="Proteomes" id="UP000198995"/>
    </source>
</evidence>
<dbReference type="RefSeq" id="WP_091791295.1">
    <property type="nucleotide sequence ID" value="NZ_FNAF01000003.1"/>
</dbReference>
<name>A0A1G6UEE0_PEPNI</name>
<dbReference type="EMBL" id="FNAF01000003">
    <property type="protein sequence ID" value="SDD38957.1"/>
    <property type="molecule type" value="Genomic_DNA"/>
</dbReference>
<evidence type="ECO:0000259" key="4">
    <source>
        <dbReference type="Pfam" id="PF00456"/>
    </source>
</evidence>
<dbReference type="Proteomes" id="UP000198995">
    <property type="component" value="Unassembled WGS sequence"/>
</dbReference>
<keyword evidence="3" id="KW-0786">Thiamine pyrophosphate</keyword>
<protein>
    <submittedName>
        <fullName evidence="5">Transketolase</fullName>
    </submittedName>
</protein>
<dbReference type="PANTHER" id="PTHR47514:SF1">
    <property type="entry name" value="TRANSKETOLASE N-TERMINAL SECTION-RELATED"/>
    <property type="match status" value="1"/>
</dbReference>